<organism evidence="1 2">
    <name type="scientific">Blautia obeum</name>
    <dbReference type="NCBI Taxonomy" id="40520"/>
    <lineage>
        <taxon>Bacteria</taxon>
        <taxon>Bacillati</taxon>
        <taxon>Bacillota</taxon>
        <taxon>Clostridia</taxon>
        <taxon>Lachnospirales</taxon>
        <taxon>Lachnospiraceae</taxon>
        <taxon>Blautia</taxon>
    </lineage>
</organism>
<reference evidence="1 2" key="1">
    <citation type="submission" date="2018-08" db="EMBL/GenBank/DDBJ databases">
        <title>A genome reference for cultivated species of the human gut microbiota.</title>
        <authorList>
            <person name="Zou Y."/>
            <person name="Xue W."/>
            <person name="Luo G."/>
        </authorList>
    </citation>
    <scope>NUCLEOTIDE SEQUENCE [LARGE SCALE GENOMIC DNA]</scope>
    <source>
        <strain evidence="1 2">AF29-2BH</strain>
    </source>
</reference>
<proteinExistence type="predicted"/>
<accession>A0A411ZT17</accession>
<evidence type="ECO:0000313" key="1">
    <source>
        <dbReference type="EMBL" id="RGQ05971.1"/>
    </source>
</evidence>
<name>A0A411ZT17_9FIRM</name>
<gene>
    <name evidence="1" type="ORF">DWZ12_05750</name>
</gene>
<evidence type="ECO:0000313" key="2">
    <source>
        <dbReference type="Proteomes" id="UP000283585"/>
    </source>
</evidence>
<dbReference type="Proteomes" id="UP000283585">
    <property type="component" value="Unassembled WGS sequence"/>
</dbReference>
<dbReference type="AlphaFoldDB" id="A0A411ZT17"/>
<comment type="caution">
    <text evidence="1">The sequence shown here is derived from an EMBL/GenBank/DDBJ whole genome shotgun (WGS) entry which is preliminary data.</text>
</comment>
<sequence length="66" mass="7525">MRQYMRRTTDGFMLSIVVDSCAWLISHGTIKDNHFVVTTHNHEILSVDLEELLELVKTAIARPSIA</sequence>
<dbReference type="EMBL" id="QRSS01000005">
    <property type="protein sequence ID" value="RGQ05971.1"/>
    <property type="molecule type" value="Genomic_DNA"/>
</dbReference>
<protein>
    <submittedName>
        <fullName evidence="1">Uncharacterized protein</fullName>
    </submittedName>
</protein>